<dbReference type="InterPro" id="IPR013187">
    <property type="entry name" value="F-box-assoc_dom_typ3"/>
</dbReference>
<dbReference type="NCBIfam" id="TIGR01640">
    <property type="entry name" value="F_box_assoc_1"/>
    <property type="match status" value="1"/>
</dbReference>
<evidence type="ECO:0000259" key="1">
    <source>
        <dbReference type="PROSITE" id="PS50181"/>
    </source>
</evidence>
<evidence type="ECO:0000313" key="4">
    <source>
        <dbReference type="Proteomes" id="UP000215914"/>
    </source>
</evidence>
<reference evidence="3" key="2">
    <citation type="submission" date="2017-02" db="EMBL/GenBank/DDBJ databases">
        <title>Sunflower complete genome.</title>
        <authorList>
            <person name="Langlade N."/>
            <person name="Munos S."/>
        </authorList>
    </citation>
    <scope>NUCLEOTIDE SEQUENCE [LARGE SCALE GENOMIC DNA]</scope>
    <source>
        <tissue evidence="3">Leaves</tissue>
    </source>
</reference>
<evidence type="ECO:0000313" key="2">
    <source>
        <dbReference type="EMBL" id="KAF5818735.1"/>
    </source>
</evidence>
<accession>A0A251VGQ0</accession>
<dbReference type="PANTHER" id="PTHR31111:SF125">
    <property type="entry name" value="F-BOX PROTEIN CPR30-LIKE"/>
    <property type="match status" value="1"/>
</dbReference>
<dbReference type="AlphaFoldDB" id="A0A251VGQ0"/>
<evidence type="ECO:0000313" key="3">
    <source>
        <dbReference type="EMBL" id="OTG34807.1"/>
    </source>
</evidence>
<dbReference type="InterPro" id="IPR036047">
    <property type="entry name" value="F-box-like_dom_sf"/>
</dbReference>
<dbReference type="CDD" id="cd22157">
    <property type="entry name" value="F-box_AtFBW1-like"/>
    <property type="match status" value="1"/>
</dbReference>
<gene>
    <name evidence="3" type="ORF">HannXRQ_Chr02g0049881</name>
    <name evidence="2" type="ORF">HanXRQr2_Chr02g0069491</name>
</gene>
<dbReference type="EMBL" id="MNCJ02000317">
    <property type="protein sequence ID" value="KAF5818735.1"/>
    <property type="molecule type" value="Genomic_DNA"/>
</dbReference>
<keyword evidence="4" id="KW-1185">Reference proteome</keyword>
<dbReference type="SMART" id="SM00256">
    <property type="entry name" value="FBOX"/>
    <property type="match status" value="1"/>
</dbReference>
<reference evidence="2" key="3">
    <citation type="submission" date="2020-06" db="EMBL/GenBank/DDBJ databases">
        <title>Helianthus annuus Genome sequencing and assembly Release 2.</title>
        <authorList>
            <person name="Gouzy J."/>
            <person name="Langlade N."/>
            <person name="Munos S."/>
        </authorList>
    </citation>
    <scope>NUCLEOTIDE SEQUENCE</scope>
    <source>
        <tissue evidence="2">Leaves</tissue>
    </source>
</reference>
<dbReference type="SUPFAM" id="SSF81383">
    <property type="entry name" value="F-box domain"/>
    <property type="match status" value="1"/>
</dbReference>
<sequence length="409" mass="47265">METLEDDMQPATTTMERLAKNTKISLPTEVLEEILSRLPVKSILRFRIVCKPWLSFISNPSFTRLHLSRATAAHHTALFIPTFCYSSHKQHFFSTTREGGRLTHLMTLDKDYTIDIAQVEHLNGLVFCSSLNYLAKSNLVYTFIVNPAMHKTFKLPDPPDHSLTNNTHGIASVCCFFGFDESNNEHKILMIRKLLQPPTLEFMIFSMSTYSWRKIDVEPPIGFSLIIRTSVCVNSVIHMMPFRSVDILGFDLRTEKFTIINTPQGVKPHKSSSEYTIHRQTWPISNKPRIIKVSGCVAVACHDRVVDTNKMHIWILQDYENHVWVKEIITFPTSWIDLAMPYPLDSFNMDEIIFSSSKLPRNNVTNVLIYNRKSRCFRTLQFTSDHQKFCSDLLKFCDIRCYVESLLTL</sequence>
<protein>
    <submittedName>
        <fullName evidence="2 3">F-box domain-containing protein</fullName>
    </submittedName>
</protein>
<dbReference type="Pfam" id="PF00646">
    <property type="entry name" value="F-box"/>
    <property type="match status" value="1"/>
</dbReference>
<feature type="domain" description="F-box" evidence="1">
    <location>
        <begin position="20"/>
        <end position="65"/>
    </location>
</feature>
<dbReference type="InterPro" id="IPR017451">
    <property type="entry name" value="F-box-assoc_interact_dom"/>
</dbReference>
<dbReference type="Pfam" id="PF08268">
    <property type="entry name" value="FBA_3"/>
    <property type="match status" value="1"/>
</dbReference>
<dbReference type="OMA" id="VANRWEH"/>
<dbReference type="PROSITE" id="PS50181">
    <property type="entry name" value="FBOX"/>
    <property type="match status" value="1"/>
</dbReference>
<name>A0A251VGQ0_HELAN</name>
<dbReference type="Gramene" id="mRNA:HanXRQr2_Chr02g0069491">
    <property type="protein sequence ID" value="CDS:HanXRQr2_Chr02g0069491.1"/>
    <property type="gene ID" value="HanXRQr2_Chr02g0069491"/>
</dbReference>
<proteinExistence type="predicted"/>
<dbReference type="OrthoDB" id="687122at2759"/>
<dbReference type="Proteomes" id="UP000215914">
    <property type="component" value="Chromosome 2"/>
</dbReference>
<dbReference type="InterPro" id="IPR001810">
    <property type="entry name" value="F-box_dom"/>
</dbReference>
<dbReference type="InParanoid" id="A0A251VGQ0"/>
<organism evidence="3 4">
    <name type="scientific">Helianthus annuus</name>
    <name type="common">Common sunflower</name>
    <dbReference type="NCBI Taxonomy" id="4232"/>
    <lineage>
        <taxon>Eukaryota</taxon>
        <taxon>Viridiplantae</taxon>
        <taxon>Streptophyta</taxon>
        <taxon>Embryophyta</taxon>
        <taxon>Tracheophyta</taxon>
        <taxon>Spermatophyta</taxon>
        <taxon>Magnoliopsida</taxon>
        <taxon>eudicotyledons</taxon>
        <taxon>Gunneridae</taxon>
        <taxon>Pentapetalae</taxon>
        <taxon>asterids</taxon>
        <taxon>campanulids</taxon>
        <taxon>Asterales</taxon>
        <taxon>Asteraceae</taxon>
        <taxon>Asteroideae</taxon>
        <taxon>Heliantheae alliance</taxon>
        <taxon>Heliantheae</taxon>
        <taxon>Helianthus</taxon>
    </lineage>
</organism>
<dbReference type="Gene3D" id="1.20.1280.50">
    <property type="match status" value="1"/>
</dbReference>
<dbReference type="EMBL" id="CM007891">
    <property type="protein sequence ID" value="OTG34807.1"/>
    <property type="molecule type" value="Genomic_DNA"/>
</dbReference>
<dbReference type="PANTHER" id="PTHR31111">
    <property type="entry name" value="BNAA05G37150D PROTEIN-RELATED"/>
    <property type="match status" value="1"/>
</dbReference>
<dbReference type="FunCoup" id="A0A251VGQ0">
    <property type="interactions" value="851"/>
</dbReference>
<reference evidence="2 4" key="1">
    <citation type="journal article" date="2017" name="Nature">
        <title>The sunflower genome provides insights into oil metabolism, flowering and Asterid evolution.</title>
        <authorList>
            <person name="Badouin H."/>
            <person name="Gouzy J."/>
            <person name="Grassa C.J."/>
            <person name="Murat F."/>
            <person name="Staton S.E."/>
            <person name="Cottret L."/>
            <person name="Lelandais-Briere C."/>
            <person name="Owens G.L."/>
            <person name="Carrere S."/>
            <person name="Mayjonade B."/>
            <person name="Legrand L."/>
            <person name="Gill N."/>
            <person name="Kane N.C."/>
            <person name="Bowers J.E."/>
            <person name="Hubner S."/>
            <person name="Bellec A."/>
            <person name="Berard A."/>
            <person name="Berges H."/>
            <person name="Blanchet N."/>
            <person name="Boniface M.C."/>
            <person name="Brunel D."/>
            <person name="Catrice O."/>
            <person name="Chaidir N."/>
            <person name="Claudel C."/>
            <person name="Donnadieu C."/>
            <person name="Faraut T."/>
            <person name="Fievet G."/>
            <person name="Helmstetter N."/>
            <person name="King M."/>
            <person name="Knapp S.J."/>
            <person name="Lai Z."/>
            <person name="Le Paslier M.C."/>
            <person name="Lippi Y."/>
            <person name="Lorenzon L."/>
            <person name="Mandel J.R."/>
            <person name="Marage G."/>
            <person name="Marchand G."/>
            <person name="Marquand E."/>
            <person name="Bret-Mestries E."/>
            <person name="Morien E."/>
            <person name="Nambeesan S."/>
            <person name="Nguyen T."/>
            <person name="Pegot-Espagnet P."/>
            <person name="Pouilly N."/>
            <person name="Raftis F."/>
            <person name="Sallet E."/>
            <person name="Schiex T."/>
            <person name="Thomas J."/>
            <person name="Vandecasteele C."/>
            <person name="Vares D."/>
            <person name="Vear F."/>
            <person name="Vautrin S."/>
            <person name="Crespi M."/>
            <person name="Mangin B."/>
            <person name="Burke J.M."/>
            <person name="Salse J."/>
            <person name="Munos S."/>
            <person name="Vincourt P."/>
            <person name="Rieseberg L.H."/>
            <person name="Langlade N.B."/>
        </authorList>
    </citation>
    <scope>NUCLEOTIDE SEQUENCE [LARGE SCALE GENOMIC DNA]</scope>
    <source>
        <strain evidence="4">cv. SF193</strain>
        <tissue evidence="2">Leaves</tissue>
    </source>
</reference>